<dbReference type="PROSITE" id="PS00086">
    <property type="entry name" value="CYTOCHROME_P450"/>
    <property type="match status" value="1"/>
</dbReference>
<dbReference type="GO" id="GO:0020037">
    <property type="term" value="F:heme binding"/>
    <property type="evidence" value="ECO:0007669"/>
    <property type="project" value="InterPro"/>
</dbReference>
<dbReference type="GO" id="GO:0016705">
    <property type="term" value="F:oxidoreductase activity, acting on paired donors, with incorporation or reduction of molecular oxygen"/>
    <property type="evidence" value="ECO:0007669"/>
    <property type="project" value="InterPro"/>
</dbReference>
<gene>
    <name evidence="10" type="ORF">HGB38_28790</name>
</gene>
<dbReference type="PANTHER" id="PTHR46696">
    <property type="entry name" value="P450, PUTATIVE (EUROFUNG)-RELATED"/>
    <property type="match status" value="1"/>
</dbReference>
<dbReference type="FunFam" id="1.10.630.10:FF:000018">
    <property type="entry name" value="Cytochrome P450 monooxygenase"/>
    <property type="match status" value="1"/>
</dbReference>
<organism evidence="10 11">
    <name type="scientific">Nocardia gamkensis</name>
    <dbReference type="NCBI Taxonomy" id="352869"/>
    <lineage>
        <taxon>Bacteria</taxon>
        <taxon>Bacillati</taxon>
        <taxon>Actinomycetota</taxon>
        <taxon>Actinomycetes</taxon>
        <taxon>Mycobacteriales</taxon>
        <taxon>Nocardiaceae</taxon>
        <taxon>Nocardia</taxon>
    </lineage>
</organism>
<dbReference type="GO" id="GO:0005506">
    <property type="term" value="F:iron ion binding"/>
    <property type="evidence" value="ECO:0007669"/>
    <property type="project" value="InterPro"/>
</dbReference>
<dbReference type="AlphaFoldDB" id="A0A7X6L9C3"/>
<dbReference type="Gene3D" id="1.10.630.10">
    <property type="entry name" value="Cytochrome P450"/>
    <property type="match status" value="1"/>
</dbReference>
<dbReference type="CDD" id="cd11029">
    <property type="entry name" value="CYP107-like"/>
    <property type="match status" value="1"/>
</dbReference>
<accession>A0A7X6L9C3</accession>
<proteinExistence type="inferred from homology"/>
<keyword evidence="9" id="KW-0472">Membrane</keyword>
<evidence type="ECO:0000256" key="4">
    <source>
        <dbReference type="ARBA" id="ARBA00022723"/>
    </source>
</evidence>
<keyword evidence="9" id="KW-0812">Transmembrane</keyword>
<feature type="transmembrane region" description="Helical" evidence="9">
    <location>
        <begin position="6"/>
        <end position="30"/>
    </location>
</feature>
<dbReference type="RefSeq" id="WP_084498976.1">
    <property type="nucleotide sequence ID" value="NZ_JAAXOS010000016.1"/>
</dbReference>
<keyword evidence="4 8" id="KW-0479">Metal-binding</keyword>
<dbReference type="PANTHER" id="PTHR46696:SF1">
    <property type="entry name" value="CYTOCHROME P450 YJIB-RELATED"/>
    <property type="match status" value="1"/>
</dbReference>
<comment type="cofactor">
    <cofactor evidence="1">
        <name>heme</name>
        <dbReference type="ChEBI" id="CHEBI:30413"/>
    </cofactor>
</comment>
<keyword evidence="6 8" id="KW-0408">Iron</keyword>
<dbReference type="Pfam" id="PF00067">
    <property type="entry name" value="p450"/>
    <property type="match status" value="1"/>
</dbReference>
<evidence type="ECO:0000256" key="6">
    <source>
        <dbReference type="ARBA" id="ARBA00023004"/>
    </source>
</evidence>
<comment type="caution">
    <text evidence="10">The sequence shown here is derived from an EMBL/GenBank/DDBJ whole genome shotgun (WGS) entry which is preliminary data.</text>
</comment>
<name>A0A7X6L9C3_9NOCA</name>
<evidence type="ECO:0000313" key="10">
    <source>
        <dbReference type="EMBL" id="NKY30180.1"/>
    </source>
</evidence>
<evidence type="ECO:0000256" key="1">
    <source>
        <dbReference type="ARBA" id="ARBA00001971"/>
    </source>
</evidence>
<dbReference type="PRINTS" id="PR00359">
    <property type="entry name" value="BP450"/>
</dbReference>
<keyword evidence="3 8" id="KW-0349">Heme</keyword>
<evidence type="ECO:0000256" key="7">
    <source>
        <dbReference type="ARBA" id="ARBA00023033"/>
    </source>
</evidence>
<keyword evidence="7 8" id="KW-0503">Monooxygenase</keyword>
<keyword evidence="11" id="KW-1185">Reference proteome</keyword>
<keyword evidence="5 8" id="KW-0560">Oxidoreductase</keyword>
<reference evidence="10 11" key="1">
    <citation type="submission" date="2020-04" db="EMBL/GenBank/DDBJ databases">
        <title>MicrobeNet Type strains.</title>
        <authorList>
            <person name="Nicholson A.C."/>
        </authorList>
    </citation>
    <scope>NUCLEOTIDE SEQUENCE [LARGE SCALE GENOMIC DNA]</scope>
    <source>
        <strain evidence="10 11">DSM 44956</strain>
    </source>
</reference>
<dbReference type="Proteomes" id="UP000540698">
    <property type="component" value="Unassembled WGS sequence"/>
</dbReference>
<evidence type="ECO:0000256" key="3">
    <source>
        <dbReference type="ARBA" id="ARBA00022617"/>
    </source>
</evidence>
<dbReference type="GO" id="GO:0004497">
    <property type="term" value="F:monooxygenase activity"/>
    <property type="evidence" value="ECO:0007669"/>
    <property type="project" value="UniProtKB-KW"/>
</dbReference>
<dbReference type="InterPro" id="IPR002397">
    <property type="entry name" value="Cyt_P450_B"/>
</dbReference>
<dbReference type="EMBL" id="JAAXOS010000016">
    <property type="protein sequence ID" value="NKY30180.1"/>
    <property type="molecule type" value="Genomic_DNA"/>
</dbReference>
<dbReference type="InterPro" id="IPR001128">
    <property type="entry name" value="Cyt_P450"/>
</dbReference>
<evidence type="ECO:0000256" key="8">
    <source>
        <dbReference type="RuleBase" id="RU000461"/>
    </source>
</evidence>
<evidence type="ECO:0000256" key="9">
    <source>
        <dbReference type="SAM" id="Phobius"/>
    </source>
</evidence>
<dbReference type="InterPro" id="IPR017972">
    <property type="entry name" value="Cyt_P450_CS"/>
</dbReference>
<comment type="similarity">
    <text evidence="2 8">Belongs to the cytochrome P450 family.</text>
</comment>
<sequence length="530" mass="57542">MESVPSLGISIPTLAIFVVGYALCAVVGVVTTGALRRRRSAAAPFVVSTRSPAAPVHTSWPTTPWIPPAGASQQGLGTSRSHVCSSASHFRCEAAIPGSGRSVCRCGRHWAGTRQPCPCVTERTMGDIMTEPVAQLPTAGELVFDTFDRIRRRGPIVPIELPGNVVAWFAVSHKAVSEILAGDGTVLSKNPRNCPALQDGTIPADWPLRALTDIDHMINMDGEDHRRLRRTISQAFTPRRVAALEPRIQQIATELLDDIPDHKAEINLVSSYTTPLPVRVIGELFGVPASEQQQFRIWASTVMSHLSTGDEIQAAMADMLGYLAELLGRKRRTPGDDLTSALLEANEANGLTDDELVNMLWLVLMAGHETTVHLLGNAVVTLCTHPEQLAKAQAEDRWKDVVEEMLRFRSSVAAILPTRYALQDITIAGVDIPAGAMVGWYGGVGRDPERYPDAGTFDIDRDHRDQLAFGRGPHVCLGAHLARLESHIALSTLFSRFPRLRLAGDPNQFYGPNFITCGPLALPVLLEPSA</sequence>
<dbReference type="PRINTS" id="PR00385">
    <property type="entry name" value="P450"/>
</dbReference>
<dbReference type="SUPFAM" id="SSF48264">
    <property type="entry name" value="Cytochrome P450"/>
    <property type="match status" value="1"/>
</dbReference>
<evidence type="ECO:0000313" key="11">
    <source>
        <dbReference type="Proteomes" id="UP000540698"/>
    </source>
</evidence>
<protein>
    <submittedName>
        <fullName evidence="10">Cytochrome P450</fullName>
    </submittedName>
</protein>
<dbReference type="InterPro" id="IPR036396">
    <property type="entry name" value="Cyt_P450_sf"/>
</dbReference>
<evidence type="ECO:0000256" key="2">
    <source>
        <dbReference type="ARBA" id="ARBA00010617"/>
    </source>
</evidence>
<keyword evidence="9" id="KW-1133">Transmembrane helix</keyword>
<evidence type="ECO:0000256" key="5">
    <source>
        <dbReference type="ARBA" id="ARBA00023002"/>
    </source>
</evidence>